<dbReference type="AlphaFoldDB" id="A0AAV9NRV8"/>
<dbReference type="GeneID" id="89972936"/>
<dbReference type="RefSeq" id="XP_064710957.1">
    <property type="nucleotide sequence ID" value="XM_064848333.1"/>
</dbReference>
<dbReference type="Proteomes" id="UP001358417">
    <property type="component" value="Unassembled WGS sequence"/>
</dbReference>
<evidence type="ECO:0000313" key="2">
    <source>
        <dbReference type="Proteomes" id="UP001358417"/>
    </source>
</evidence>
<sequence>MASPAKNSKPELDRSGYISLMKKYGIIFEGPIQPEDWPEQYAHFFRIISQTSIIRKSEYCKAFNEDNLRVAKLRSGSTELVHAARSALRRNGNERTWRQETEEKVFKSFTQSALCSGCYKFRWKPYTEAMPVNADARERLEKEISRRRPCLCSELQLSEIKVKDTLQSEFSRELEKAIIHEDVLDLEKAGLKKQMPDTVIGLGQTPSFAEYAPLITRRHSPFEPANVLYPFMVLEAKSEKAPDSWGSIERQSAFALRTCLELQKNLRRDTGVEFQCLVWFFAFKGDEWRLYAAVPEQAQTRVIDLWHGTILSEDGALQLLLIIEYLQSWAYNVYRPGVLGCLVGGRLNSRRLTPGFSVLSERSPSELELLQHIPHQASDNRKLVVENFRPQGRISNGHVGTETSRGMEHDNLLGWTRWIGKSVNDPKWTRLMTIRHTDLVYLDIVSLNLPEELDTLKSCLESFEMQRALDSIAEELLMMFLDNELAIQTTNHIVSRTSAEEHESPVPVRAIIFSRSAIRRQDWQISRQTLVIACTWKSLMLLKDLSQHSVALPNFPRHCHTQQCACFTTAINAVSWISRGMSANLALGQTCLRLRFDQSSRQPAHFQWVQARSGAKDTRFKNFCLAILNTTSSVIKQRPFIEKVRSHWKVSPGEGTATATAMFMALDVPQLVDDSKVAAMIVKKPRTWPETTQKFCLFVMEDGVDFENRAELCRLIQTAKKDIFGGDPGDHNCVLADELALDEWIEALKDEVVEVVEA</sequence>
<organism evidence="1 2">
    <name type="scientific">Exophiala bonariae</name>
    <dbReference type="NCBI Taxonomy" id="1690606"/>
    <lineage>
        <taxon>Eukaryota</taxon>
        <taxon>Fungi</taxon>
        <taxon>Dikarya</taxon>
        <taxon>Ascomycota</taxon>
        <taxon>Pezizomycotina</taxon>
        <taxon>Eurotiomycetes</taxon>
        <taxon>Chaetothyriomycetidae</taxon>
        <taxon>Chaetothyriales</taxon>
        <taxon>Herpotrichiellaceae</taxon>
        <taxon>Exophiala</taxon>
    </lineage>
</organism>
<proteinExistence type="predicted"/>
<reference evidence="1 2" key="1">
    <citation type="submission" date="2023-08" db="EMBL/GenBank/DDBJ databases">
        <title>Black Yeasts Isolated from many extreme environments.</title>
        <authorList>
            <person name="Coleine C."/>
            <person name="Stajich J.E."/>
            <person name="Selbmann L."/>
        </authorList>
    </citation>
    <scope>NUCLEOTIDE SEQUENCE [LARGE SCALE GENOMIC DNA]</scope>
    <source>
        <strain evidence="1 2">CCFEE 5792</strain>
    </source>
</reference>
<name>A0AAV9NRV8_9EURO</name>
<gene>
    <name evidence="1" type="ORF">LTR84_004758</name>
</gene>
<keyword evidence="2" id="KW-1185">Reference proteome</keyword>
<protein>
    <recommendedName>
        <fullName evidence="3">Fungal-type protein kinase domain-containing protein</fullName>
    </recommendedName>
</protein>
<evidence type="ECO:0000313" key="1">
    <source>
        <dbReference type="EMBL" id="KAK5062685.1"/>
    </source>
</evidence>
<comment type="caution">
    <text evidence="1">The sequence shown here is derived from an EMBL/GenBank/DDBJ whole genome shotgun (WGS) entry which is preliminary data.</text>
</comment>
<dbReference type="EMBL" id="JAVRRD010000002">
    <property type="protein sequence ID" value="KAK5062685.1"/>
    <property type="molecule type" value="Genomic_DNA"/>
</dbReference>
<accession>A0AAV9NRV8</accession>
<evidence type="ECO:0008006" key="3">
    <source>
        <dbReference type="Google" id="ProtNLM"/>
    </source>
</evidence>